<dbReference type="HOGENOM" id="CLU_751797_0_0_0"/>
<dbReference type="PANTHER" id="PTHR43591:SF24">
    <property type="entry name" value="2-METHOXY-6-POLYPRENYL-1,4-BENZOQUINOL METHYLASE, MITOCHONDRIAL"/>
    <property type="match status" value="1"/>
</dbReference>
<dbReference type="GO" id="GO:0032259">
    <property type="term" value="P:methylation"/>
    <property type="evidence" value="ECO:0007669"/>
    <property type="project" value="UniProtKB-KW"/>
</dbReference>
<dbReference type="Pfam" id="PF08241">
    <property type="entry name" value="Methyltransf_11"/>
    <property type="match status" value="1"/>
</dbReference>
<dbReference type="InterPro" id="IPR029063">
    <property type="entry name" value="SAM-dependent_MTases_sf"/>
</dbReference>
<keyword evidence="2" id="KW-0489">Methyltransferase</keyword>
<dbReference type="InterPro" id="IPR013216">
    <property type="entry name" value="Methyltransf_11"/>
</dbReference>
<keyword evidence="3" id="KW-1185">Reference proteome</keyword>
<dbReference type="Gene3D" id="3.40.50.150">
    <property type="entry name" value="Vaccinia Virus protein VP39"/>
    <property type="match status" value="1"/>
</dbReference>
<name>L0DPA9_SINAD</name>
<proteinExistence type="predicted"/>
<dbReference type="GO" id="GO:0008757">
    <property type="term" value="F:S-adenosylmethionine-dependent methyltransferase activity"/>
    <property type="evidence" value="ECO:0007669"/>
    <property type="project" value="InterPro"/>
</dbReference>
<keyword evidence="2" id="KW-0808">Transferase</keyword>
<feature type="domain" description="Methyltransferase type 11" evidence="1">
    <location>
        <begin position="123"/>
        <end position="218"/>
    </location>
</feature>
<accession>L0DPA9</accession>
<evidence type="ECO:0000313" key="3">
    <source>
        <dbReference type="Proteomes" id="UP000010798"/>
    </source>
</evidence>
<dbReference type="AlphaFoldDB" id="L0DPA9"/>
<keyword evidence="2" id="KW-0830">Ubiquinone</keyword>
<dbReference type="Proteomes" id="UP000010798">
    <property type="component" value="Chromosome"/>
</dbReference>
<dbReference type="EMBL" id="CP003364">
    <property type="protein sequence ID" value="AGA30683.1"/>
    <property type="molecule type" value="Genomic_DNA"/>
</dbReference>
<evidence type="ECO:0000259" key="1">
    <source>
        <dbReference type="Pfam" id="PF08241"/>
    </source>
</evidence>
<dbReference type="PANTHER" id="PTHR43591">
    <property type="entry name" value="METHYLTRANSFERASE"/>
    <property type="match status" value="1"/>
</dbReference>
<dbReference type="eggNOG" id="COG2226">
    <property type="taxonomic scope" value="Bacteria"/>
</dbReference>
<dbReference type="CDD" id="cd02440">
    <property type="entry name" value="AdoMet_MTases"/>
    <property type="match status" value="1"/>
</dbReference>
<dbReference type="STRING" id="886293.Sinac_6608"/>
<organism evidence="2 3">
    <name type="scientific">Singulisphaera acidiphila (strain ATCC BAA-1392 / DSM 18658 / VKM B-2454 / MOB10)</name>
    <dbReference type="NCBI Taxonomy" id="886293"/>
    <lineage>
        <taxon>Bacteria</taxon>
        <taxon>Pseudomonadati</taxon>
        <taxon>Planctomycetota</taxon>
        <taxon>Planctomycetia</taxon>
        <taxon>Isosphaerales</taxon>
        <taxon>Isosphaeraceae</taxon>
        <taxon>Singulisphaera</taxon>
    </lineage>
</organism>
<evidence type="ECO:0000313" key="2">
    <source>
        <dbReference type="EMBL" id="AGA30683.1"/>
    </source>
</evidence>
<dbReference type="OrthoDB" id="9778766at2"/>
<dbReference type="SUPFAM" id="SSF53335">
    <property type="entry name" value="S-adenosyl-L-methionine-dependent methyltransferases"/>
    <property type="match status" value="1"/>
</dbReference>
<gene>
    <name evidence="2" type="ordered locus">Sinac_6608</name>
</gene>
<dbReference type="RefSeq" id="WP_015249765.1">
    <property type="nucleotide sequence ID" value="NC_019892.1"/>
</dbReference>
<protein>
    <submittedName>
        <fullName evidence="2">Methylase involved in ubiquinone/menaquinone biosynthesis</fullName>
    </submittedName>
</protein>
<reference evidence="2 3" key="1">
    <citation type="submission" date="2012-02" db="EMBL/GenBank/DDBJ databases">
        <title>Complete sequence of chromosome of Singulisphaera acidiphila DSM 18658.</title>
        <authorList>
            <consortium name="US DOE Joint Genome Institute (JGI-PGF)"/>
            <person name="Lucas S."/>
            <person name="Copeland A."/>
            <person name="Lapidus A."/>
            <person name="Glavina del Rio T."/>
            <person name="Dalin E."/>
            <person name="Tice H."/>
            <person name="Bruce D."/>
            <person name="Goodwin L."/>
            <person name="Pitluck S."/>
            <person name="Peters L."/>
            <person name="Ovchinnikova G."/>
            <person name="Chertkov O."/>
            <person name="Kyrpides N."/>
            <person name="Mavromatis K."/>
            <person name="Ivanova N."/>
            <person name="Brettin T."/>
            <person name="Detter J.C."/>
            <person name="Han C."/>
            <person name="Larimer F."/>
            <person name="Land M."/>
            <person name="Hauser L."/>
            <person name="Markowitz V."/>
            <person name="Cheng J.-F."/>
            <person name="Hugenholtz P."/>
            <person name="Woyke T."/>
            <person name="Wu D."/>
            <person name="Tindall B."/>
            <person name="Pomrenke H."/>
            <person name="Brambilla E."/>
            <person name="Klenk H.-P."/>
            <person name="Eisen J.A."/>
        </authorList>
    </citation>
    <scope>NUCLEOTIDE SEQUENCE [LARGE SCALE GENOMIC DNA]</scope>
    <source>
        <strain evidence="3">ATCC BAA-1392 / DSM 18658 / VKM B-2454 / MOB10</strain>
    </source>
</reference>
<dbReference type="KEGG" id="saci:Sinac_6608"/>
<sequence>MDHHHLVEQGTTLACPACRGVLLDRTEGPVCTGCGRSFPLVAGLVDLRLKSDRYLDLKAERAKAERLHALEPETDLQGLAEAYYAITDDVLDARRGRFLRHIAGAEARGEALATRLPREGAILEVGCGTGGLLVPALRSGRSIEGVDIASRWLVVARRRLTDRGLSGTLVAASAERLPWSDDQFDAVVADSLIEHLDDPGQALREWVRVLKPGGRLIVWSPNRFTLTTDPHVGLWGLGWLPRQWVPSYLRLRLRQVWPPRTLSANEAGQLARAAGLRGIEVDVPGVPETWARSLPLRQRRGIRVYSAARKHRLTRALLRAIGPLWELNATKGGAA</sequence>